<gene>
    <name evidence="3" type="ORF">SDC9_14443</name>
</gene>
<keyword evidence="2" id="KW-0812">Transmembrane</keyword>
<dbReference type="AlphaFoldDB" id="A0A644TP07"/>
<comment type="caution">
    <text evidence="3">The sequence shown here is derived from an EMBL/GenBank/DDBJ whole genome shotgun (WGS) entry which is preliminary data.</text>
</comment>
<feature type="coiled-coil region" evidence="1">
    <location>
        <begin position="42"/>
        <end position="69"/>
    </location>
</feature>
<evidence type="ECO:0000256" key="2">
    <source>
        <dbReference type="SAM" id="Phobius"/>
    </source>
</evidence>
<proteinExistence type="predicted"/>
<keyword evidence="2" id="KW-0472">Membrane</keyword>
<name>A0A644TP07_9ZZZZ</name>
<organism evidence="3">
    <name type="scientific">bioreactor metagenome</name>
    <dbReference type="NCBI Taxonomy" id="1076179"/>
    <lineage>
        <taxon>unclassified sequences</taxon>
        <taxon>metagenomes</taxon>
        <taxon>ecological metagenomes</taxon>
    </lineage>
</organism>
<protein>
    <submittedName>
        <fullName evidence="3">Uncharacterized protein</fullName>
    </submittedName>
</protein>
<accession>A0A644TP07</accession>
<evidence type="ECO:0000313" key="3">
    <source>
        <dbReference type="EMBL" id="MPL68715.1"/>
    </source>
</evidence>
<sequence length="238" mass="27531">MDISWTSILTGAFSGFLGGIIPAAVAYYMGKQNVEASLKINAEKIDADRENLKLQLEQKEKELAAQFKLQTEKLHSDDIKRVCSNFLSCTNPTLFANNTFVLDTMIRSIAPLYMHCDKNYFSYFNNIIEFISERKLSLFGDRYEELSVRRQEVRRKVFALCASYKSQEMPPEVSDKIQNYFRETWKLGDCEEDLDDILALYEQHYNLALDAAKKLIWNEPIEEAPPLQWCPPADEDDI</sequence>
<feature type="transmembrane region" description="Helical" evidence="2">
    <location>
        <begin position="6"/>
        <end position="29"/>
    </location>
</feature>
<keyword evidence="1" id="KW-0175">Coiled coil</keyword>
<evidence type="ECO:0000256" key="1">
    <source>
        <dbReference type="SAM" id="Coils"/>
    </source>
</evidence>
<reference evidence="3" key="1">
    <citation type="submission" date="2019-08" db="EMBL/GenBank/DDBJ databases">
        <authorList>
            <person name="Kucharzyk K."/>
            <person name="Murdoch R.W."/>
            <person name="Higgins S."/>
            <person name="Loffler F."/>
        </authorList>
    </citation>
    <scope>NUCLEOTIDE SEQUENCE</scope>
</reference>
<keyword evidence="2" id="KW-1133">Transmembrane helix</keyword>
<dbReference type="EMBL" id="VSSQ01000043">
    <property type="protein sequence ID" value="MPL68715.1"/>
    <property type="molecule type" value="Genomic_DNA"/>
</dbReference>